<evidence type="ECO:0000313" key="1">
    <source>
        <dbReference type="EMBL" id="KAB1074789.1"/>
    </source>
</evidence>
<proteinExistence type="predicted"/>
<accession>A0A6N6MUJ5</accession>
<evidence type="ECO:0000313" key="2">
    <source>
        <dbReference type="Proteomes" id="UP000441523"/>
    </source>
</evidence>
<dbReference type="Gene3D" id="1.20.910.10">
    <property type="entry name" value="Heme oxygenase-like"/>
    <property type="match status" value="1"/>
</dbReference>
<comment type="caution">
    <text evidence="1">The sequence shown here is derived from an EMBL/GenBank/DDBJ whole genome shotgun (WGS) entry which is preliminary data.</text>
</comment>
<dbReference type="GO" id="GO:0006788">
    <property type="term" value="P:heme oxidation"/>
    <property type="evidence" value="ECO:0007669"/>
    <property type="project" value="InterPro"/>
</dbReference>
<dbReference type="CDD" id="cd19166">
    <property type="entry name" value="HemeO-bac"/>
    <property type="match status" value="1"/>
</dbReference>
<dbReference type="Proteomes" id="UP000441523">
    <property type="component" value="Unassembled WGS sequence"/>
</dbReference>
<name>A0A6N6MUJ5_9HYPH</name>
<dbReference type="RefSeq" id="WP_150962428.1">
    <property type="nucleotide sequence ID" value="NZ_VZZJ01000004.1"/>
</dbReference>
<dbReference type="SUPFAM" id="SSF48613">
    <property type="entry name" value="Heme oxygenase-like"/>
    <property type="match status" value="1"/>
</dbReference>
<dbReference type="AlphaFoldDB" id="A0A6N6MUJ5"/>
<keyword evidence="2" id="KW-1185">Reference proteome</keyword>
<reference evidence="1 2" key="1">
    <citation type="submission" date="2019-09" db="EMBL/GenBank/DDBJ databases">
        <title>YIM 132548 draft genome.</title>
        <authorList>
            <person name="Jiang L."/>
        </authorList>
    </citation>
    <scope>NUCLEOTIDE SEQUENCE [LARGE SCALE GENOMIC DNA]</scope>
    <source>
        <strain evidence="1 2">YIM 132548</strain>
    </source>
</reference>
<protein>
    <submittedName>
        <fullName evidence="1">Biliverdin-producing heme oxygenase</fullName>
    </submittedName>
</protein>
<dbReference type="InterPro" id="IPR016084">
    <property type="entry name" value="Haem_Oase-like_multi-hlx"/>
</dbReference>
<organism evidence="1 2">
    <name type="scientific">Methylobacterium planeticum</name>
    <dbReference type="NCBI Taxonomy" id="2615211"/>
    <lineage>
        <taxon>Bacteria</taxon>
        <taxon>Pseudomonadati</taxon>
        <taxon>Pseudomonadota</taxon>
        <taxon>Alphaproteobacteria</taxon>
        <taxon>Hyphomicrobiales</taxon>
        <taxon>Methylobacteriaceae</taxon>
        <taxon>Methylobacterium</taxon>
    </lineage>
</organism>
<dbReference type="Pfam" id="PF01126">
    <property type="entry name" value="Heme_oxygenase"/>
    <property type="match status" value="1"/>
</dbReference>
<gene>
    <name evidence="1" type="ORF">F6X51_06625</name>
</gene>
<dbReference type="GO" id="GO:0004392">
    <property type="term" value="F:heme oxygenase (decyclizing) activity"/>
    <property type="evidence" value="ECO:0007669"/>
    <property type="project" value="InterPro"/>
</dbReference>
<dbReference type="InterPro" id="IPR016053">
    <property type="entry name" value="Haem_Oase-like"/>
</dbReference>
<sequence length="190" mass="20254">MSLHQHLRAATAAAHQDLERSLDWEARVATLAGYRDLLARFRGFHGVYEPAIGAALADEAFFAPRRRLARLDADLSDLGLDARLDLPGPPAPRLDGPDAAIGALYVLEGSTLGGQMIGRRIAALHGFDAATGCRYYLAHGNRTGAMWSAFRTHLDSLAAGPDAEAAAVAAANATFEALRLWLCRDLPAPA</sequence>
<dbReference type="EMBL" id="VZZJ01000004">
    <property type="protein sequence ID" value="KAB1074789.1"/>
    <property type="molecule type" value="Genomic_DNA"/>
</dbReference>